<dbReference type="InterPro" id="IPR000089">
    <property type="entry name" value="Biotin_lipoyl"/>
</dbReference>
<protein>
    <submittedName>
        <fullName evidence="3">Acetyl-CoA carboxylase biotin carboxyl carrier protein subunit</fullName>
    </submittedName>
</protein>
<keyword evidence="4" id="KW-1185">Reference proteome</keyword>
<gene>
    <name evidence="3" type="ORF">D5366_10035</name>
</gene>
<keyword evidence="1" id="KW-0092">Biotin</keyword>
<evidence type="ECO:0000313" key="4">
    <source>
        <dbReference type="Proteomes" id="UP000317214"/>
    </source>
</evidence>
<evidence type="ECO:0000256" key="1">
    <source>
        <dbReference type="ARBA" id="ARBA00023267"/>
    </source>
</evidence>
<dbReference type="InterPro" id="IPR050709">
    <property type="entry name" value="Biotin_Carboxyl_Carrier/Decarb"/>
</dbReference>
<dbReference type="EMBL" id="CP032485">
    <property type="protein sequence ID" value="QDH25494.1"/>
    <property type="molecule type" value="Genomic_DNA"/>
</dbReference>
<organism evidence="3 4">
    <name type="scientific">Neokomagataea tanensis</name>
    <dbReference type="NCBI Taxonomy" id="661191"/>
    <lineage>
        <taxon>Bacteria</taxon>
        <taxon>Pseudomonadati</taxon>
        <taxon>Pseudomonadota</taxon>
        <taxon>Alphaproteobacteria</taxon>
        <taxon>Acetobacterales</taxon>
        <taxon>Acetobacteraceae</taxon>
        <taxon>Neokomagataea</taxon>
    </lineage>
</organism>
<dbReference type="PANTHER" id="PTHR45266">
    <property type="entry name" value="OXALOACETATE DECARBOXYLASE ALPHA CHAIN"/>
    <property type="match status" value="1"/>
</dbReference>
<dbReference type="Gene3D" id="2.40.50.100">
    <property type="match status" value="1"/>
</dbReference>
<dbReference type="KEGG" id="ntn:D5366_10035"/>
<dbReference type="CDD" id="cd06850">
    <property type="entry name" value="biotinyl_domain"/>
    <property type="match status" value="1"/>
</dbReference>
<evidence type="ECO:0000259" key="2">
    <source>
        <dbReference type="PROSITE" id="PS50968"/>
    </source>
</evidence>
<dbReference type="PROSITE" id="PS00188">
    <property type="entry name" value="BIOTIN"/>
    <property type="match status" value="1"/>
</dbReference>
<dbReference type="InterPro" id="IPR011053">
    <property type="entry name" value="Single_hybrid_motif"/>
</dbReference>
<name>A0A4Y6V826_9PROT</name>
<reference evidence="3 4" key="1">
    <citation type="submission" date="2018-09" db="EMBL/GenBank/DDBJ databases">
        <title>The complete genome sequence of Neokomagataea tanensis NBRC 106556(T).</title>
        <authorList>
            <person name="Chua K.-O."/>
            <person name="See-Too W.-S."/>
            <person name="Hong K.-W."/>
            <person name="Yin W.-F."/>
            <person name="Chan K.-G."/>
        </authorList>
    </citation>
    <scope>NUCLEOTIDE SEQUENCE [LARGE SCALE GENOMIC DNA]</scope>
    <source>
        <strain evidence="4">AH13 \ NBRC 106556</strain>
    </source>
</reference>
<dbReference type="Pfam" id="PF00364">
    <property type="entry name" value="Biotin_lipoyl"/>
    <property type="match status" value="1"/>
</dbReference>
<dbReference type="PROSITE" id="PS50968">
    <property type="entry name" value="BIOTINYL_LIPOYL"/>
    <property type="match status" value="1"/>
</dbReference>
<sequence>MELDELARLITLMERGGISELQIEDNGNVLRLKSVTGSALCDVPPAKGVHPANIMMGVEKQTSTPQGAQPATPKQHVIKAETFGILHLMPSPDAAPYIVVGQDIVVGQQIGLIEAMKVFSPVKASHAGRVTEIAVSNGAEVEPGQPLVVLA</sequence>
<dbReference type="SUPFAM" id="SSF51230">
    <property type="entry name" value="Single hybrid motif"/>
    <property type="match status" value="1"/>
</dbReference>
<dbReference type="Proteomes" id="UP000317214">
    <property type="component" value="Chromosome"/>
</dbReference>
<accession>A0A4Y6V826</accession>
<feature type="domain" description="Lipoyl-binding" evidence="2">
    <location>
        <begin position="75"/>
        <end position="151"/>
    </location>
</feature>
<dbReference type="InterPro" id="IPR001882">
    <property type="entry name" value="Biotin_BS"/>
</dbReference>
<dbReference type="PANTHER" id="PTHR45266:SF3">
    <property type="entry name" value="OXALOACETATE DECARBOXYLASE ALPHA CHAIN"/>
    <property type="match status" value="1"/>
</dbReference>
<evidence type="ECO:0000313" key="3">
    <source>
        <dbReference type="EMBL" id="QDH25494.1"/>
    </source>
</evidence>
<proteinExistence type="predicted"/>
<dbReference type="AlphaFoldDB" id="A0A4Y6V826"/>